<name>A0A1I7YFX8_9BILA</name>
<feature type="chain" id="PRO_5009312197" evidence="2">
    <location>
        <begin position="20"/>
        <end position="109"/>
    </location>
</feature>
<reference evidence="4" key="1">
    <citation type="submission" date="2016-11" db="UniProtKB">
        <authorList>
            <consortium name="WormBaseParasite"/>
        </authorList>
    </citation>
    <scope>IDENTIFICATION</scope>
</reference>
<evidence type="ECO:0000313" key="4">
    <source>
        <dbReference type="WBParaSite" id="L893_g15728.t1"/>
    </source>
</evidence>
<accession>A0A1I7YFX8</accession>
<keyword evidence="1" id="KW-1133">Transmembrane helix</keyword>
<evidence type="ECO:0000256" key="1">
    <source>
        <dbReference type="SAM" id="Phobius"/>
    </source>
</evidence>
<keyword evidence="1" id="KW-0472">Membrane</keyword>
<proteinExistence type="predicted"/>
<feature type="signal peptide" evidence="2">
    <location>
        <begin position="1"/>
        <end position="19"/>
    </location>
</feature>
<dbReference type="AlphaFoldDB" id="A0A1I7YFX8"/>
<evidence type="ECO:0000256" key="2">
    <source>
        <dbReference type="SAM" id="SignalP"/>
    </source>
</evidence>
<keyword evidence="3" id="KW-1185">Reference proteome</keyword>
<organism evidence="3 4">
    <name type="scientific">Steinernema glaseri</name>
    <dbReference type="NCBI Taxonomy" id="37863"/>
    <lineage>
        <taxon>Eukaryota</taxon>
        <taxon>Metazoa</taxon>
        <taxon>Ecdysozoa</taxon>
        <taxon>Nematoda</taxon>
        <taxon>Chromadorea</taxon>
        <taxon>Rhabditida</taxon>
        <taxon>Tylenchina</taxon>
        <taxon>Panagrolaimomorpha</taxon>
        <taxon>Strongyloidoidea</taxon>
        <taxon>Steinernematidae</taxon>
        <taxon>Steinernema</taxon>
    </lineage>
</organism>
<evidence type="ECO:0000313" key="3">
    <source>
        <dbReference type="Proteomes" id="UP000095287"/>
    </source>
</evidence>
<feature type="transmembrane region" description="Helical" evidence="1">
    <location>
        <begin position="70"/>
        <end position="92"/>
    </location>
</feature>
<dbReference type="WBParaSite" id="L893_g15728.t1">
    <property type="protein sequence ID" value="L893_g15728.t1"/>
    <property type="gene ID" value="L893_g15728"/>
</dbReference>
<sequence length="109" mass="11658">MYSFYVLCILLLVVVATSGSVVPSNVDGNDITNIGQLGSEESVEIKAIVYGTPSPVLRSVRYEPATPAKVFATFGILMVILLAFLLVVMGAYMKNGLSTVCFPYGIGFK</sequence>
<protein>
    <submittedName>
        <fullName evidence="4">Col_cuticle_N domain-containing protein</fullName>
    </submittedName>
</protein>
<keyword evidence="2" id="KW-0732">Signal</keyword>
<keyword evidence="1" id="KW-0812">Transmembrane</keyword>
<dbReference type="Proteomes" id="UP000095287">
    <property type="component" value="Unplaced"/>
</dbReference>